<dbReference type="NCBIfam" id="TIGR02622">
    <property type="entry name" value="CDP_4_6_dhtase"/>
    <property type="match status" value="1"/>
</dbReference>
<evidence type="ECO:0000259" key="1">
    <source>
        <dbReference type="Pfam" id="PF16363"/>
    </source>
</evidence>
<dbReference type="GO" id="GO:0047733">
    <property type="term" value="F:CDP-glucose 4,6-dehydratase activity"/>
    <property type="evidence" value="ECO:0007669"/>
    <property type="project" value="UniProtKB-EC"/>
</dbReference>
<dbReference type="InterPro" id="IPR016040">
    <property type="entry name" value="NAD(P)-bd_dom"/>
</dbReference>
<keyword evidence="3" id="KW-1185">Reference proteome</keyword>
<accession>A0ABT9YB40</accession>
<dbReference type="SUPFAM" id="SSF51735">
    <property type="entry name" value="NAD(P)-binding Rossmann-fold domains"/>
    <property type="match status" value="1"/>
</dbReference>
<dbReference type="PANTHER" id="PTHR43000">
    <property type="entry name" value="DTDP-D-GLUCOSE 4,6-DEHYDRATASE-RELATED"/>
    <property type="match status" value="1"/>
</dbReference>
<gene>
    <name evidence="2" type="ORF">J2S01_002791</name>
</gene>
<keyword evidence="2" id="KW-0456">Lyase</keyword>
<dbReference type="RefSeq" id="WP_307225301.1">
    <property type="nucleotide sequence ID" value="NZ_CP116940.1"/>
</dbReference>
<dbReference type="Gene3D" id="3.90.25.10">
    <property type="entry name" value="UDP-galactose 4-epimerase, domain 1"/>
    <property type="match status" value="1"/>
</dbReference>
<name>A0ABT9YB40_9FIRM</name>
<evidence type="ECO:0000313" key="2">
    <source>
        <dbReference type="EMBL" id="MDQ0205053.1"/>
    </source>
</evidence>
<dbReference type="Pfam" id="PF16363">
    <property type="entry name" value="GDP_Man_Dehyd"/>
    <property type="match status" value="1"/>
</dbReference>
<feature type="domain" description="NAD(P)-binding" evidence="1">
    <location>
        <begin position="13"/>
        <end position="322"/>
    </location>
</feature>
<protein>
    <submittedName>
        <fullName evidence="2">CDP-glucose 4,6-dehydratase</fullName>
        <ecNumber evidence="2">4.2.1.45</ecNumber>
    </submittedName>
</protein>
<reference evidence="2 3" key="1">
    <citation type="submission" date="2023-07" db="EMBL/GenBank/DDBJ databases">
        <title>Genomic Encyclopedia of Type Strains, Phase IV (KMG-IV): sequencing the most valuable type-strain genomes for metagenomic binning, comparative biology and taxonomic classification.</title>
        <authorList>
            <person name="Goeker M."/>
        </authorList>
    </citation>
    <scope>NUCLEOTIDE SEQUENCE [LARGE SCALE GENOMIC DNA]</scope>
    <source>
        <strain evidence="2 3">DSM 16980</strain>
    </source>
</reference>
<dbReference type="EMBL" id="JAUSUE010000027">
    <property type="protein sequence ID" value="MDQ0205053.1"/>
    <property type="molecule type" value="Genomic_DNA"/>
</dbReference>
<comment type="caution">
    <text evidence="2">The sequence shown here is derived from an EMBL/GenBank/DDBJ whole genome shotgun (WGS) entry which is preliminary data.</text>
</comment>
<dbReference type="InterPro" id="IPR013445">
    <property type="entry name" value="CDP_4_6_deHydtase"/>
</dbReference>
<organism evidence="2 3">
    <name type="scientific">Pectinatus haikarae</name>
    <dbReference type="NCBI Taxonomy" id="349096"/>
    <lineage>
        <taxon>Bacteria</taxon>
        <taxon>Bacillati</taxon>
        <taxon>Bacillota</taxon>
        <taxon>Negativicutes</taxon>
        <taxon>Selenomonadales</taxon>
        <taxon>Selenomonadaceae</taxon>
        <taxon>Pectinatus</taxon>
    </lineage>
</organism>
<dbReference type="CDD" id="cd05252">
    <property type="entry name" value="CDP_GD_SDR_e"/>
    <property type="match status" value="1"/>
</dbReference>
<dbReference type="EC" id="4.2.1.45" evidence="2"/>
<dbReference type="InterPro" id="IPR036291">
    <property type="entry name" value="NAD(P)-bd_dom_sf"/>
</dbReference>
<dbReference type="Proteomes" id="UP001239167">
    <property type="component" value="Unassembled WGS sequence"/>
</dbReference>
<proteinExistence type="predicted"/>
<evidence type="ECO:0000313" key="3">
    <source>
        <dbReference type="Proteomes" id="UP001239167"/>
    </source>
</evidence>
<dbReference type="Gene3D" id="3.40.50.720">
    <property type="entry name" value="NAD(P)-binding Rossmann-like Domain"/>
    <property type="match status" value="1"/>
</dbReference>
<sequence>MIDKNFWHGKKVFITGHTGFKGSWLSLWLFEFGAQLYGYSLKPPAGENLFDCAAVEKCYKSSYINDINDFKSLKNAMAESDPDIVIHMAAQPLVRRSYDDPIYTYQTNVLGTVNFLESIKSCNNIKAALIITTDKCYENNEWCWGYRENDRLGGYDPYSSSKACAELVTSAYRQSFFGRTNVALASARAGNVIGGGDWAKDRLIPDCFKAISEKRCIKIRSPKAIRPWQHVLEALHGYLSLLEYLYSDGQQFAESWNFGPNDESAVEVRTVIDMLCDKLDGTYEICASDNSRHEAGYLKLDCSKAHSRLKWQPVLTLDKAVECTALWYESYLRGDNMHKLTLKQIETYMKMI</sequence>